<dbReference type="EMBL" id="SWFM01000012">
    <property type="protein sequence ID" value="TKD66444.1"/>
    <property type="molecule type" value="Genomic_DNA"/>
</dbReference>
<evidence type="ECO:0000313" key="3">
    <source>
        <dbReference type="Proteomes" id="UP000310541"/>
    </source>
</evidence>
<protein>
    <submittedName>
        <fullName evidence="2">IDEAL domain-containing protein</fullName>
    </submittedName>
</protein>
<dbReference type="Gene3D" id="4.10.810.10">
    <property type="entry name" value="Virus Scaffolding Protein, Chain A"/>
    <property type="match status" value="1"/>
</dbReference>
<gene>
    <name evidence="2" type="ORF">FBF83_20080</name>
</gene>
<evidence type="ECO:0000259" key="1">
    <source>
        <dbReference type="Pfam" id="PF08858"/>
    </source>
</evidence>
<dbReference type="Pfam" id="PF08858">
    <property type="entry name" value="IDEAL"/>
    <property type="match status" value="1"/>
</dbReference>
<comment type="caution">
    <text evidence="2">The sequence shown here is derived from an EMBL/GenBank/DDBJ whole genome shotgun (WGS) entry which is preliminary data.</text>
</comment>
<proteinExistence type="predicted"/>
<name>A0A4U1M8F2_9BACL</name>
<dbReference type="RefSeq" id="WP_136948873.1">
    <property type="nucleotide sequence ID" value="NZ_SWFM01000012.1"/>
</dbReference>
<dbReference type="OrthoDB" id="2427704at2"/>
<evidence type="ECO:0000313" key="2">
    <source>
        <dbReference type="EMBL" id="TKD66444.1"/>
    </source>
</evidence>
<dbReference type="Proteomes" id="UP000310541">
    <property type="component" value="Unassembled WGS sequence"/>
</dbReference>
<feature type="domain" description="IDEAL" evidence="1">
    <location>
        <begin position="77"/>
        <end position="103"/>
    </location>
</feature>
<dbReference type="AlphaFoldDB" id="A0A4U1M8F2"/>
<accession>A0A4U1M8F2</accession>
<reference evidence="2 3" key="1">
    <citation type="submission" date="2019-04" db="EMBL/GenBank/DDBJ databases">
        <title>Genome sequence of Bacillus hwajinpoensis strain Y2.</title>
        <authorList>
            <person name="Fair J.L."/>
            <person name="Maclea K.S."/>
        </authorList>
    </citation>
    <scope>NUCLEOTIDE SEQUENCE [LARGE SCALE GENOMIC DNA]</scope>
    <source>
        <strain evidence="2 3">Y2</strain>
    </source>
</reference>
<organism evidence="2 3">
    <name type="scientific">Guptibacillus hwajinpoensis</name>
    <dbReference type="NCBI Taxonomy" id="208199"/>
    <lineage>
        <taxon>Bacteria</taxon>
        <taxon>Bacillati</taxon>
        <taxon>Bacillota</taxon>
        <taxon>Bacilli</taxon>
        <taxon>Bacillales</taxon>
        <taxon>Guptibacillaceae</taxon>
        <taxon>Guptibacillus</taxon>
    </lineage>
</organism>
<dbReference type="InterPro" id="IPR014957">
    <property type="entry name" value="IDEAL_dom"/>
</dbReference>
<sequence length="116" mass="13599">MMNQLHQQSQYQKGDWVTGKSVHDELIHGYVESVNNYLGTIKIFVLECDNPETVGKTIETFQNRISQLEEPDFEKDESYLLNLIEVSLITKDKEWFMELSDQLNQLRNESEEVVLC</sequence>
<dbReference type="InterPro" id="IPR027393">
    <property type="entry name" value="Virus_scaffolding_prot_C"/>
</dbReference>